<sequence length="177" mass="20457">MRYLSQCPSCQTVYQLSLMELNITQGMVRCAHCHHIFDAYSCFIEDPEYSPPSISSYITEMLIAHQHNTAGDQLKYTALNQRSDNPFIRHVNQLMSQSVDGSQLNLYTYLNYLDTLSPIHSIKEEQDIDAVKIAEKQKSTFVTAKPKKKSVLYYLGWGVIHVFLISLLLYQIIFFHQ</sequence>
<dbReference type="InterPro" id="IPR011723">
    <property type="entry name" value="Znf/thioredoxin_put"/>
</dbReference>
<dbReference type="AlphaFoldDB" id="A0A1Z9Z1J9"/>
<reference evidence="3 4" key="1">
    <citation type="submission" date="2017-05" db="EMBL/GenBank/DDBJ databases">
        <title>Acinetobacter populi ANC 5415 (= PBJ7), whole genome shotgun sequencing project.</title>
        <authorList>
            <person name="Nemec A."/>
            <person name="Radolfova-Krizova L."/>
        </authorList>
    </citation>
    <scope>NUCLEOTIDE SEQUENCE [LARGE SCALE GENOMIC DNA]</scope>
    <source>
        <strain evidence="3 4">PBJ7</strain>
    </source>
</reference>
<evidence type="ECO:0000256" key="1">
    <source>
        <dbReference type="SAM" id="Phobius"/>
    </source>
</evidence>
<dbReference type="EMBL" id="NEXX01000001">
    <property type="protein sequence ID" value="OUY08319.1"/>
    <property type="molecule type" value="Genomic_DNA"/>
</dbReference>
<dbReference type="Proteomes" id="UP000196536">
    <property type="component" value="Unassembled WGS sequence"/>
</dbReference>
<organism evidence="3 4">
    <name type="scientific">Acinetobacter populi</name>
    <dbReference type="NCBI Taxonomy" id="1582270"/>
    <lineage>
        <taxon>Bacteria</taxon>
        <taxon>Pseudomonadati</taxon>
        <taxon>Pseudomonadota</taxon>
        <taxon>Gammaproteobacteria</taxon>
        <taxon>Moraxellales</taxon>
        <taxon>Moraxellaceae</taxon>
        <taxon>Acinetobacter</taxon>
    </lineage>
</organism>
<evidence type="ECO:0000259" key="2">
    <source>
        <dbReference type="Pfam" id="PF13719"/>
    </source>
</evidence>
<name>A0A1Z9Z1J9_9GAMM</name>
<gene>
    <name evidence="3" type="ORF">CAP51_01465</name>
</gene>
<keyword evidence="1" id="KW-0812">Transmembrane</keyword>
<keyword evidence="1" id="KW-1133">Transmembrane helix</keyword>
<proteinExistence type="predicted"/>
<dbReference type="NCBIfam" id="TIGR02098">
    <property type="entry name" value="MJ0042_CXXC"/>
    <property type="match status" value="1"/>
</dbReference>
<keyword evidence="1" id="KW-0472">Membrane</keyword>
<dbReference type="Pfam" id="PF13719">
    <property type="entry name" value="Zn_ribbon_5"/>
    <property type="match status" value="1"/>
</dbReference>
<evidence type="ECO:0000313" key="3">
    <source>
        <dbReference type="EMBL" id="OUY08319.1"/>
    </source>
</evidence>
<comment type="caution">
    <text evidence="3">The sequence shown here is derived from an EMBL/GenBank/DDBJ whole genome shotgun (WGS) entry which is preliminary data.</text>
</comment>
<protein>
    <recommendedName>
        <fullName evidence="2">Zinc finger/thioredoxin putative domain-containing protein</fullName>
    </recommendedName>
</protein>
<accession>A0A1Z9Z1J9</accession>
<keyword evidence="4" id="KW-1185">Reference proteome</keyword>
<evidence type="ECO:0000313" key="4">
    <source>
        <dbReference type="Proteomes" id="UP000196536"/>
    </source>
</evidence>
<dbReference type="RefSeq" id="WP_087618959.1">
    <property type="nucleotide sequence ID" value="NZ_NEXX01000001.1"/>
</dbReference>
<feature type="domain" description="Zinc finger/thioredoxin putative" evidence="2">
    <location>
        <begin position="6"/>
        <end position="39"/>
    </location>
</feature>
<feature type="transmembrane region" description="Helical" evidence="1">
    <location>
        <begin position="151"/>
        <end position="173"/>
    </location>
</feature>